<sequence>MKKIIQIILIFLVLISCKQKENLNQNFTKNTLVDSTFTYKFYAPKLTDKIISRDDYANKLYGFWLGECIANWTGLVTEMDKIGDIGEIKTGDFYTRDNWGKPDQPSIWGQGIPSNLSKNIDFVFADVDSVWGSDDDTDLEFMYQYLLYTNKTSVLTGEQIRNGWLKHIKSEEENYLWVSNQKALDLMVKGLVPPETSDPKFTSDSIYSNYYEMIDAQLTTEIFGFFAPSRPDIALKMAKLPIQTTARENAEWISEFYVFMYSLASYVDEDLSIKEKINWMATEARKTLPNYSYAAKMFDFVKENYNQNTPWEKTRDGLYERYQVEQADGYNITSKDIYCNGCFAAGINFGSSIISLLYGEGAIKETIKIGVLAGWDADNPTSTWGGLLGFMIGKEGVEEAFGRKFSNKFNIHRTRINFPNNGLFTFEEMAKTGVYIIDRVVQEEMSGGVDLQKKCLVYSIS</sequence>
<evidence type="ECO:0000313" key="1">
    <source>
        <dbReference type="EMBL" id="SNR69907.1"/>
    </source>
</evidence>
<evidence type="ECO:0000313" key="2">
    <source>
        <dbReference type="Proteomes" id="UP000198412"/>
    </source>
</evidence>
<dbReference type="Pfam" id="PF03747">
    <property type="entry name" value="ADP_ribosyl_GH"/>
    <property type="match status" value="1"/>
</dbReference>
<dbReference type="PROSITE" id="PS51257">
    <property type="entry name" value="PROKAR_LIPOPROTEIN"/>
    <property type="match status" value="1"/>
</dbReference>
<proteinExistence type="predicted"/>
<name>A0A238YFJ1_9FLAO</name>
<gene>
    <name evidence="1" type="ORF">SAMN04488111_2547</name>
</gene>
<protein>
    <submittedName>
        <fullName evidence="1">ADP-ribosylglycohydrolase</fullName>
    </submittedName>
</protein>
<dbReference type="InterPro" id="IPR036705">
    <property type="entry name" value="Ribosyl_crysJ1_sf"/>
</dbReference>
<keyword evidence="2" id="KW-1185">Reference proteome</keyword>
<dbReference type="SUPFAM" id="SSF101478">
    <property type="entry name" value="ADP-ribosylglycohydrolase"/>
    <property type="match status" value="1"/>
</dbReference>
<organism evidence="1 2">
    <name type="scientific">Lutibacter flavus</name>
    <dbReference type="NCBI Taxonomy" id="691689"/>
    <lineage>
        <taxon>Bacteria</taxon>
        <taxon>Pseudomonadati</taxon>
        <taxon>Bacteroidota</taxon>
        <taxon>Flavobacteriia</taxon>
        <taxon>Flavobacteriales</taxon>
        <taxon>Flavobacteriaceae</taxon>
        <taxon>Lutibacter</taxon>
    </lineage>
</organism>
<accession>A0A238YFJ1</accession>
<dbReference type="InterPro" id="IPR005502">
    <property type="entry name" value="Ribosyl_crysJ1"/>
</dbReference>
<dbReference type="Gene3D" id="1.10.4080.10">
    <property type="entry name" value="ADP-ribosylation/Crystallin J1"/>
    <property type="match status" value="1"/>
</dbReference>
<dbReference type="GO" id="GO:0016787">
    <property type="term" value="F:hydrolase activity"/>
    <property type="evidence" value="ECO:0007669"/>
    <property type="project" value="UniProtKB-KW"/>
</dbReference>
<keyword evidence="1" id="KW-0378">Hydrolase</keyword>
<dbReference type="Proteomes" id="UP000198412">
    <property type="component" value="Unassembled WGS sequence"/>
</dbReference>
<reference evidence="2" key="1">
    <citation type="submission" date="2017-06" db="EMBL/GenBank/DDBJ databases">
        <authorList>
            <person name="Varghese N."/>
            <person name="Submissions S."/>
        </authorList>
    </citation>
    <scope>NUCLEOTIDE SEQUENCE [LARGE SCALE GENOMIC DNA]</scope>
    <source>
        <strain evidence="2">DSM 27993</strain>
    </source>
</reference>
<dbReference type="AlphaFoldDB" id="A0A238YFJ1"/>
<dbReference type="EMBL" id="FZNX01000004">
    <property type="protein sequence ID" value="SNR69907.1"/>
    <property type="molecule type" value="Genomic_DNA"/>
</dbReference>
<dbReference type="RefSeq" id="WP_176420363.1">
    <property type="nucleotide sequence ID" value="NZ_FZNX01000004.1"/>
</dbReference>